<feature type="region of interest" description="Disordered" evidence="1">
    <location>
        <begin position="1"/>
        <end position="32"/>
    </location>
</feature>
<reference evidence="3 4" key="1">
    <citation type="submission" date="2019-02" db="EMBL/GenBank/DDBJ databases">
        <title>Draft Genome Sequences of Six Type Strains of the Genus Massilia.</title>
        <authorList>
            <person name="Miess H."/>
            <person name="Frediansyhah A."/>
            <person name="Gross H."/>
        </authorList>
    </citation>
    <scope>NUCLEOTIDE SEQUENCE [LARGE SCALE GENOMIC DNA]</scope>
    <source>
        <strain evidence="3 4">DSM 17473</strain>
    </source>
</reference>
<dbReference type="Proteomes" id="UP000290637">
    <property type="component" value="Chromosome"/>
</dbReference>
<feature type="compositionally biased region" description="Polar residues" evidence="1">
    <location>
        <begin position="1"/>
        <end position="15"/>
    </location>
</feature>
<protein>
    <submittedName>
        <fullName evidence="3">DUF2815 family protein</fullName>
    </submittedName>
</protein>
<keyword evidence="4" id="KW-1185">Reference proteome</keyword>
<dbReference type="RefSeq" id="WP_130189964.1">
    <property type="nucleotide sequence ID" value="NZ_CP035913.1"/>
</dbReference>
<dbReference type="InterPro" id="IPR016411">
    <property type="entry name" value="SSB_T7"/>
</dbReference>
<dbReference type="Pfam" id="PF21265">
    <property type="entry name" value="SBB_T7"/>
    <property type="match status" value="1"/>
</dbReference>
<feature type="domain" description="Single-stranded DNA-binding protein BPT7" evidence="2">
    <location>
        <begin position="20"/>
        <end position="183"/>
    </location>
</feature>
<dbReference type="AlphaFoldDB" id="A0A4P6L5Q0"/>
<dbReference type="GO" id="GO:0003677">
    <property type="term" value="F:DNA binding"/>
    <property type="evidence" value="ECO:0007669"/>
    <property type="project" value="InterPro"/>
</dbReference>
<feature type="compositionally biased region" description="Acidic residues" evidence="1">
    <location>
        <begin position="197"/>
        <end position="212"/>
    </location>
</feature>
<evidence type="ECO:0000256" key="1">
    <source>
        <dbReference type="SAM" id="MobiDB-lite"/>
    </source>
</evidence>
<dbReference type="InterPro" id="IPR049476">
    <property type="entry name" value="SBB_BPT7"/>
</dbReference>
<gene>
    <name evidence="3" type="ORF">EWM63_31015</name>
</gene>
<dbReference type="EMBL" id="CP035913">
    <property type="protein sequence ID" value="QBE66857.1"/>
    <property type="molecule type" value="Genomic_DNA"/>
</dbReference>
<dbReference type="SUPFAM" id="SSF50249">
    <property type="entry name" value="Nucleic acid-binding proteins"/>
    <property type="match status" value="1"/>
</dbReference>
<evidence type="ECO:0000313" key="4">
    <source>
        <dbReference type="Proteomes" id="UP000290637"/>
    </source>
</evidence>
<dbReference type="InterPro" id="IPR012340">
    <property type="entry name" value="NA-bd_OB-fold"/>
</dbReference>
<accession>A0A4P6L5Q0</accession>
<evidence type="ECO:0000259" key="2">
    <source>
        <dbReference type="Pfam" id="PF21265"/>
    </source>
</evidence>
<proteinExistence type="predicted"/>
<dbReference type="Gene3D" id="2.40.50.140">
    <property type="entry name" value="Nucleic acid-binding proteins"/>
    <property type="match status" value="1"/>
</dbReference>
<dbReference type="OrthoDB" id="7595035at2"/>
<evidence type="ECO:0000313" key="3">
    <source>
        <dbReference type="EMBL" id="QBE66857.1"/>
    </source>
</evidence>
<dbReference type="PIRSF" id="PIRSF004311">
    <property type="entry name" value="Helix_destablz_SSB_T7"/>
    <property type="match status" value="1"/>
</dbReference>
<sequence length="225" mass="24824">MANKKPQNFKATTPKGTFKYPALTKPDYGNEQFPKPNGEYKVQLILSQADAEPMIAKLQPHFDAAVAEGESKFKELKVEQRKKLKELKVNDLYTPEYDKDTEEETGNVIFKFTMAASGENQKKEKWTRKPALFDAKGKPMLKAPDIWGGTEGKVSFEAAPYFIPGTGAAGLKLRLNAVQIIDLVSGGQRDAGAYGFGEEEGFEADDSAAEDDTPFKDESAGPEEF</sequence>
<name>A0A4P6L5Q0_9BURK</name>
<organism evidence="3 4">
    <name type="scientific">Pseudoduganella lutea</name>
    <dbReference type="NCBI Taxonomy" id="321985"/>
    <lineage>
        <taxon>Bacteria</taxon>
        <taxon>Pseudomonadati</taxon>
        <taxon>Pseudomonadota</taxon>
        <taxon>Betaproteobacteria</taxon>
        <taxon>Burkholderiales</taxon>
        <taxon>Oxalobacteraceae</taxon>
        <taxon>Telluria group</taxon>
        <taxon>Pseudoduganella</taxon>
    </lineage>
</organism>
<dbReference type="KEGG" id="plue:EWM63_31015"/>
<feature type="region of interest" description="Disordered" evidence="1">
    <location>
        <begin position="192"/>
        <end position="225"/>
    </location>
</feature>